<name>A0ABS3J8D9_9HYPH</name>
<evidence type="ECO:0000256" key="1">
    <source>
        <dbReference type="SAM" id="Phobius"/>
    </source>
</evidence>
<reference evidence="3 4" key="1">
    <citation type="submission" date="2021-03" db="EMBL/GenBank/DDBJ databases">
        <title>Whole genome sequence of Jiella sp. MQZ13P-4.</title>
        <authorList>
            <person name="Tuo L."/>
        </authorList>
    </citation>
    <scope>NUCLEOTIDE SEQUENCE [LARGE SCALE GENOMIC DNA]</scope>
    <source>
        <strain evidence="3 4">MQZ13P-4</strain>
    </source>
</reference>
<accession>A0ABS3J8D9</accession>
<keyword evidence="1" id="KW-0812">Transmembrane</keyword>
<dbReference type="Proteomes" id="UP000664288">
    <property type="component" value="Unassembled WGS sequence"/>
</dbReference>
<evidence type="ECO:0000259" key="2">
    <source>
        <dbReference type="Pfam" id="PF07811"/>
    </source>
</evidence>
<keyword evidence="1" id="KW-1133">Transmembrane helix</keyword>
<evidence type="ECO:0000313" key="4">
    <source>
        <dbReference type="Proteomes" id="UP000664288"/>
    </source>
</evidence>
<comment type="caution">
    <text evidence="3">The sequence shown here is derived from an EMBL/GenBank/DDBJ whole genome shotgun (WGS) entry which is preliminary data.</text>
</comment>
<feature type="domain" description="TadE-like" evidence="2">
    <location>
        <begin position="6"/>
        <end position="48"/>
    </location>
</feature>
<dbReference type="RefSeq" id="WP_207352568.1">
    <property type="nucleotide sequence ID" value="NZ_JAFMPY010000028.1"/>
</dbReference>
<sequence>MRSEGGATAVEFGLIALPFATFLFLIFEVGLMFFAATVLDASVKSAVREIRTGEAQSNGATLAAMKTGICDGFLGLFGCSSDLVLSVRKVDSFADVTLTDPVSSDGTLSVTEGFDDGGADDYVIVQAFLPWSLSTGLFGSAKATLSDGRFLLVSTTLFRNEPFDE</sequence>
<proteinExistence type="predicted"/>
<gene>
    <name evidence="3" type="ORF">J1C47_20005</name>
</gene>
<keyword evidence="4" id="KW-1185">Reference proteome</keyword>
<dbReference type="EMBL" id="JAFMPY010000028">
    <property type="protein sequence ID" value="MBO0905937.1"/>
    <property type="molecule type" value="Genomic_DNA"/>
</dbReference>
<organism evidence="3 4">
    <name type="scientific">Jiella sonneratiae</name>
    <dbReference type="NCBI Taxonomy" id="2816856"/>
    <lineage>
        <taxon>Bacteria</taxon>
        <taxon>Pseudomonadati</taxon>
        <taxon>Pseudomonadota</taxon>
        <taxon>Alphaproteobacteria</taxon>
        <taxon>Hyphomicrobiales</taxon>
        <taxon>Aurantimonadaceae</taxon>
        <taxon>Jiella</taxon>
    </lineage>
</organism>
<dbReference type="InterPro" id="IPR012495">
    <property type="entry name" value="TadE-like_dom"/>
</dbReference>
<protein>
    <submittedName>
        <fullName evidence="3">Pilus assembly protein</fullName>
    </submittedName>
</protein>
<feature type="transmembrane region" description="Helical" evidence="1">
    <location>
        <begin position="12"/>
        <end position="39"/>
    </location>
</feature>
<keyword evidence="1" id="KW-0472">Membrane</keyword>
<dbReference type="Pfam" id="PF07811">
    <property type="entry name" value="TadE"/>
    <property type="match status" value="1"/>
</dbReference>
<evidence type="ECO:0000313" key="3">
    <source>
        <dbReference type="EMBL" id="MBO0905937.1"/>
    </source>
</evidence>